<dbReference type="Gene3D" id="3.30.1330.200">
    <property type="match status" value="1"/>
</dbReference>
<reference evidence="1" key="1">
    <citation type="submission" date="2018-06" db="EMBL/GenBank/DDBJ databases">
        <authorList>
            <consortium name="Pathogen Informatics"/>
            <person name="Doyle S."/>
        </authorList>
    </citation>
    <scope>NUCLEOTIDE SEQUENCE</scope>
    <source>
        <strain evidence="1">NCTC13307</strain>
    </source>
</reference>
<accession>A0A381I5J0</accession>
<protein>
    <submittedName>
        <fullName evidence="1">Chemotaxis protein</fullName>
    </submittedName>
</protein>
<dbReference type="SUPFAM" id="SSF64438">
    <property type="entry name" value="CNF1/YfiH-like putative cysteine hydrolases"/>
    <property type="match status" value="1"/>
</dbReference>
<proteinExistence type="predicted"/>
<organism evidence="1">
    <name type="scientific">Clostridioides difficile</name>
    <name type="common">Peptoclostridium difficile</name>
    <dbReference type="NCBI Taxonomy" id="1496"/>
    <lineage>
        <taxon>Bacteria</taxon>
        <taxon>Bacillati</taxon>
        <taxon>Bacillota</taxon>
        <taxon>Clostridia</taxon>
        <taxon>Peptostreptococcales</taxon>
        <taxon>Peptostreptococcaceae</taxon>
        <taxon>Clostridioides</taxon>
    </lineage>
</organism>
<name>A0A381I5J0_CLODI</name>
<sequence>MNREIVVNIADMKIAYRPNVLVTYALGSCVGVCLIDKVAGIGGNVTRYVAI</sequence>
<dbReference type="PROSITE" id="PS51257">
    <property type="entry name" value="PROKAR_LIPOPROTEIN"/>
    <property type="match status" value="1"/>
</dbReference>
<dbReference type="InterPro" id="IPR011324">
    <property type="entry name" value="Cytotoxic_necrot_fac-like_cat"/>
</dbReference>
<gene>
    <name evidence="1" type="ORF">NCTC13307_00608</name>
</gene>
<dbReference type="EMBL" id="UFWD01000001">
    <property type="protein sequence ID" value="SUY21295.1"/>
    <property type="molecule type" value="Genomic_DNA"/>
</dbReference>
<dbReference type="AlphaFoldDB" id="A0A381I5J0"/>
<dbReference type="InterPro" id="IPR038592">
    <property type="entry name" value="CheD-like_sf"/>
</dbReference>
<evidence type="ECO:0000313" key="1">
    <source>
        <dbReference type="EMBL" id="SUY21295.1"/>
    </source>
</evidence>